<dbReference type="AlphaFoldDB" id="A0A8C3FLI3"/>
<dbReference type="InterPro" id="IPR050328">
    <property type="entry name" value="Dev_Immune_Receptor"/>
</dbReference>
<evidence type="ECO:0000313" key="5">
    <source>
        <dbReference type="Ensembl" id="ENSCPBP00000010214.1"/>
    </source>
</evidence>
<dbReference type="PANTHER" id="PTHR24373">
    <property type="entry name" value="SLIT RELATED LEUCINE-RICH REPEAT NEURONAL PROTEIN"/>
    <property type="match status" value="1"/>
</dbReference>
<dbReference type="GO" id="GO:0005615">
    <property type="term" value="C:extracellular space"/>
    <property type="evidence" value="ECO:0007669"/>
    <property type="project" value="TreeGrafter"/>
</dbReference>
<dbReference type="SMART" id="SM00369">
    <property type="entry name" value="LRR_TYP"/>
    <property type="match status" value="4"/>
</dbReference>
<evidence type="ECO:0000256" key="4">
    <source>
        <dbReference type="SAM" id="SignalP"/>
    </source>
</evidence>
<dbReference type="Pfam" id="PF13855">
    <property type="entry name" value="LRR_8"/>
    <property type="match status" value="1"/>
</dbReference>
<organism evidence="5 6">
    <name type="scientific">Chrysemys picta bellii</name>
    <name type="common">Western painted turtle</name>
    <name type="synonym">Emys bellii</name>
    <dbReference type="NCBI Taxonomy" id="8478"/>
    <lineage>
        <taxon>Eukaryota</taxon>
        <taxon>Metazoa</taxon>
        <taxon>Chordata</taxon>
        <taxon>Craniata</taxon>
        <taxon>Vertebrata</taxon>
        <taxon>Euteleostomi</taxon>
        <taxon>Archelosauria</taxon>
        <taxon>Testudinata</taxon>
        <taxon>Testudines</taxon>
        <taxon>Cryptodira</taxon>
        <taxon>Durocryptodira</taxon>
        <taxon>Testudinoidea</taxon>
        <taxon>Emydidae</taxon>
        <taxon>Chrysemys</taxon>
    </lineage>
</organism>
<dbReference type="GeneTree" id="ENSGT00940000163999"/>
<evidence type="ECO:0000256" key="3">
    <source>
        <dbReference type="ARBA" id="ARBA00022737"/>
    </source>
</evidence>
<dbReference type="PANTHER" id="PTHR24373:SF370">
    <property type="entry name" value="FISH-LIPS, ISOFORM E"/>
    <property type="match status" value="1"/>
</dbReference>
<dbReference type="SUPFAM" id="SSF52058">
    <property type="entry name" value="L domain-like"/>
    <property type="match status" value="1"/>
</dbReference>
<dbReference type="InterPro" id="IPR032675">
    <property type="entry name" value="LRR_dom_sf"/>
</dbReference>
<proteinExistence type="predicted"/>
<evidence type="ECO:0000313" key="6">
    <source>
        <dbReference type="Proteomes" id="UP000694380"/>
    </source>
</evidence>
<dbReference type="Ensembl" id="ENSCPBT00000012263.1">
    <property type="protein sequence ID" value="ENSCPBP00000010214.1"/>
    <property type="gene ID" value="ENSCPBG00000007862.1"/>
</dbReference>
<keyword evidence="3" id="KW-0677">Repeat</keyword>
<sequence length="260" mass="29739">GENEQCHRTGVPFREMLFLQLFSALIFFSQGQGVVPYSLQNCVVHGKWSKTIKVLCYHQNLSQVPSDLPWNVILNVSQNQIHLIAEGTFTHTSSLKILNLTSNQLRVLSSSMFDGLGNLTVLLLRKNNIDRIEPSAFLRSLNALDVVFKVKSLEELHIRENNITHFTTKDNVPMWLRELDASHNPISFIDVATDALYRLLSLDLSFSELYFLVWNFPQNENSDFQPALILMTLLDWALTSYSGISKWIVRDSLLLQEDTL</sequence>
<accession>A0A8C3FLI3</accession>
<dbReference type="InterPro" id="IPR001611">
    <property type="entry name" value="Leu-rich_rpt"/>
</dbReference>
<evidence type="ECO:0000256" key="1">
    <source>
        <dbReference type="ARBA" id="ARBA00022614"/>
    </source>
</evidence>
<protein>
    <submittedName>
        <fullName evidence="5">Uncharacterized protein</fullName>
    </submittedName>
</protein>
<dbReference type="InterPro" id="IPR003591">
    <property type="entry name" value="Leu-rich_rpt_typical-subtyp"/>
</dbReference>
<dbReference type="Gene3D" id="3.80.10.10">
    <property type="entry name" value="Ribonuclease Inhibitor"/>
    <property type="match status" value="2"/>
</dbReference>
<evidence type="ECO:0000256" key="2">
    <source>
        <dbReference type="ARBA" id="ARBA00022729"/>
    </source>
</evidence>
<keyword evidence="1" id="KW-0433">Leucine-rich repeat</keyword>
<reference evidence="5" key="1">
    <citation type="submission" date="2025-08" db="UniProtKB">
        <authorList>
            <consortium name="Ensembl"/>
        </authorList>
    </citation>
    <scope>IDENTIFICATION</scope>
</reference>
<keyword evidence="2 4" id="KW-0732">Signal</keyword>
<feature type="chain" id="PRO_5034697887" evidence="4">
    <location>
        <begin position="34"/>
        <end position="260"/>
    </location>
</feature>
<dbReference type="PROSITE" id="PS51450">
    <property type="entry name" value="LRR"/>
    <property type="match status" value="1"/>
</dbReference>
<dbReference type="Proteomes" id="UP000694380">
    <property type="component" value="Unplaced"/>
</dbReference>
<dbReference type="GO" id="GO:0031012">
    <property type="term" value="C:extracellular matrix"/>
    <property type="evidence" value="ECO:0007669"/>
    <property type="project" value="TreeGrafter"/>
</dbReference>
<reference evidence="5" key="2">
    <citation type="submission" date="2025-09" db="UniProtKB">
        <authorList>
            <consortium name="Ensembl"/>
        </authorList>
    </citation>
    <scope>IDENTIFICATION</scope>
</reference>
<keyword evidence="6" id="KW-1185">Reference proteome</keyword>
<name>A0A8C3FLI3_CHRPI</name>
<feature type="signal peptide" evidence="4">
    <location>
        <begin position="1"/>
        <end position="33"/>
    </location>
</feature>